<name>A3IZ44_9CHRO</name>
<dbReference type="eggNOG" id="COG2340">
    <property type="taxonomic scope" value="Bacteria"/>
</dbReference>
<accession>A3IZ44</accession>
<dbReference type="EMBL" id="AAXW01000094">
    <property type="protein sequence ID" value="EAZ88248.1"/>
    <property type="molecule type" value="Genomic_DNA"/>
</dbReference>
<gene>
    <name evidence="1" type="ORF">CY0110_14465</name>
</gene>
<comment type="caution">
    <text evidence="1">The sequence shown here is derived from an EMBL/GenBank/DDBJ whole genome shotgun (WGS) entry which is preliminary data.</text>
</comment>
<sequence>MGAAEGRDQHSFDAAQYLQNYADIRDAYGLSAKSATEHYISSGFVEGRTYQEIS</sequence>
<dbReference type="AlphaFoldDB" id="A3IZ44"/>
<evidence type="ECO:0000313" key="2">
    <source>
        <dbReference type="Proteomes" id="UP000003781"/>
    </source>
</evidence>
<dbReference type="RefSeq" id="WP_008278660.1">
    <property type="nucleotide sequence ID" value="NZ_AAXW01000094.1"/>
</dbReference>
<protein>
    <submittedName>
        <fullName evidence="1">Uncharacterized protein</fullName>
    </submittedName>
</protein>
<evidence type="ECO:0000313" key="1">
    <source>
        <dbReference type="EMBL" id="EAZ88248.1"/>
    </source>
</evidence>
<keyword evidence="2" id="KW-1185">Reference proteome</keyword>
<organism evidence="1 2">
    <name type="scientific">Crocosphaera chwakensis CCY0110</name>
    <dbReference type="NCBI Taxonomy" id="391612"/>
    <lineage>
        <taxon>Bacteria</taxon>
        <taxon>Bacillati</taxon>
        <taxon>Cyanobacteriota</taxon>
        <taxon>Cyanophyceae</taxon>
        <taxon>Oscillatoriophycideae</taxon>
        <taxon>Chroococcales</taxon>
        <taxon>Aphanothecaceae</taxon>
        <taxon>Crocosphaera</taxon>
        <taxon>Crocosphaera chwakensis</taxon>
    </lineage>
</organism>
<reference evidence="1 2" key="1">
    <citation type="submission" date="2007-03" db="EMBL/GenBank/DDBJ databases">
        <authorList>
            <person name="Stal L."/>
            <person name="Ferriera S."/>
            <person name="Johnson J."/>
            <person name="Kravitz S."/>
            <person name="Beeson K."/>
            <person name="Sutton G."/>
            <person name="Rogers Y.-H."/>
            <person name="Friedman R."/>
            <person name="Frazier M."/>
            <person name="Venter J.C."/>
        </authorList>
    </citation>
    <scope>NUCLEOTIDE SEQUENCE [LARGE SCALE GENOMIC DNA]</scope>
    <source>
        <strain evidence="1 2">CCY0110</strain>
    </source>
</reference>
<dbReference type="Proteomes" id="UP000003781">
    <property type="component" value="Unassembled WGS sequence"/>
</dbReference>
<dbReference type="OrthoDB" id="499945at2"/>
<proteinExistence type="predicted"/>